<comment type="caution">
    <text evidence="8">The sequence shown here is derived from an EMBL/GenBank/DDBJ whole genome shotgun (WGS) entry which is preliminary data.</text>
</comment>
<name>A0ABX0ZQG5_9ACTN</name>
<comment type="subcellular location">
    <subcellularLocation>
        <location evidence="1">Cell membrane</location>
        <topology evidence="1">Multi-pass membrane protein</topology>
    </subcellularLocation>
</comment>
<feature type="transmembrane region" description="Helical" evidence="7">
    <location>
        <begin position="385"/>
        <end position="405"/>
    </location>
</feature>
<dbReference type="EMBL" id="JAATEJ010000012">
    <property type="protein sequence ID" value="NJP45037.1"/>
    <property type="molecule type" value="Genomic_DNA"/>
</dbReference>
<feature type="transmembrane region" description="Helical" evidence="7">
    <location>
        <begin position="411"/>
        <end position="429"/>
    </location>
</feature>
<evidence type="ECO:0000256" key="2">
    <source>
        <dbReference type="ARBA" id="ARBA00022475"/>
    </source>
</evidence>
<dbReference type="SUPFAM" id="SSF103473">
    <property type="entry name" value="MFS general substrate transporter"/>
    <property type="match status" value="1"/>
</dbReference>
<evidence type="ECO:0000256" key="1">
    <source>
        <dbReference type="ARBA" id="ARBA00004651"/>
    </source>
</evidence>
<reference evidence="8 9" key="1">
    <citation type="submission" date="2020-03" db="EMBL/GenBank/DDBJ databases">
        <title>WGS of actinomycetes isolated from Thailand.</title>
        <authorList>
            <person name="Thawai C."/>
        </authorList>
    </citation>
    <scope>NUCLEOTIDE SEQUENCE [LARGE SCALE GENOMIC DNA]</scope>
    <source>
        <strain evidence="8 9">PRB2-1</strain>
    </source>
</reference>
<keyword evidence="3 7" id="KW-0812">Transmembrane</keyword>
<dbReference type="InterPro" id="IPR011701">
    <property type="entry name" value="MFS"/>
</dbReference>
<evidence type="ECO:0000256" key="4">
    <source>
        <dbReference type="ARBA" id="ARBA00022989"/>
    </source>
</evidence>
<evidence type="ECO:0000313" key="9">
    <source>
        <dbReference type="Proteomes" id="UP000734511"/>
    </source>
</evidence>
<feature type="transmembrane region" description="Helical" evidence="7">
    <location>
        <begin position="183"/>
        <end position="205"/>
    </location>
</feature>
<dbReference type="InterPro" id="IPR036259">
    <property type="entry name" value="MFS_trans_sf"/>
</dbReference>
<feature type="transmembrane region" description="Helical" evidence="7">
    <location>
        <begin position="60"/>
        <end position="83"/>
    </location>
</feature>
<feature type="transmembrane region" description="Helical" evidence="7">
    <location>
        <begin position="144"/>
        <end position="162"/>
    </location>
</feature>
<protein>
    <submittedName>
        <fullName evidence="8">MFS transporter</fullName>
    </submittedName>
</protein>
<keyword evidence="2" id="KW-1003">Cell membrane</keyword>
<dbReference type="Proteomes" id="UP000734511">
    <property type="component" value="Unassembled WGS sequence"/>
</dbReference>
<feature type="transmembrane region" description="Helical" evidence="7">
    <location>
        <begin position="290"/>
        <end position="313"/>
    </location>
</feature>
<keyword evidence="9" id="KW-1185">Reference proteome</keyword>
<gene>
    <name evidence="8" type="ORF">HCN08_16780</name>
</gene>
<feature type="transmembrane region" description="Helical" evidence="7">
    <location>
        <begin position="211"/>
        <end position="228"/>
    </location>
</feature>
<dbReference type="PANTHER" id="PTHR23513:SF11">
    <property type="entry name" value="STAPHYLOFERRIN A TRANSPORTER"/>
    <property type="match status" value="1"/>
</dbReference>
<feature type="transmembrane region" description="Helical" evidence="7">
    <location>
        <begin position="325"/>
        <end position="342"/>
    </location>
</feature>
<dbReference type="PANTHER" id="PTHR23513">
    <property type="entry name" value="INTEGRAL MEMBRANE EFFLUX PROTEIN-RELATED"/>
    <property type="match status" value="1"/>
</dbReference>
<evidence type="ECO:0000256" key="5">
    <source>
        <dbReference type="ARBA" id="ARBA00023136"/>
    </source>
</evidence>
<feature type="transmembrane region" description="Helical" evidence="7">
    <location>
        <begin position="89"/>
        <end position="109"/>
    </location>
</feature>
<feature type="transmembrane region" description="Helical" evidence="7">
    <location>
        <begin position="262"/>
        <end position="284"/>
    </location>
</feature>
<dbReference type="Gene3D" id="1.20.1250.20">
    <property type="entry name" value="MFS general substrate transporter like domains"/>
    <property type="match status" value="2"/>
</dbReference>
<evidence type="ECO:0000256" key="3">
    <source>
        <dbReference type="ARBA" id="ARBA00022692"/>
    </source>
</evidence>
<keyword evidence="5 7" id="KW-0472">Membrane</keyword>
<evidence type="ECO:0000256" key="6">
    <source>
        <dbReference type="SAM" id="MobiDB-lite"/>
    </source>
</evidence>
<feature type="transmembrane region" description="Helical" evidence="7">
    <location>
        <begin position="348"/>
        <end position="365"/>
    </location>
</feature>
<evidence type="ECO:0000256" key="7">
    <source>
        <dbReference type="SAM" id="Phobius"/>
    </source>
</evidence>
<dbReference type="CDD" id="cd06173">
    <property type="entry name" value="MFS_MefA_like"/>
    <property type="match status" value="1"/>
</dbReference>
<feature type="region of interest" description="Disordered" evidence="6">
    <location>
        <begin position="1"/>
        <end position="20"/>
    </location>
</feature>
<feature type="compositionally biased region" description="Basic and acidic residues" evidence="6">
    <location>
        <begin position="1"/>
        <end position="10"/>
    </location>
</feature>
<organism evidence="8 9">
    <name type="scientific">Actinacidiphila epipremni</name>
    <dbReference type="NCBI Taxonomy" id="2053013"/>
    <lineage>
        <taxon>Bacteria</taxon>
        <taxon>Bacillati</taxon>
        <taxon>Actinomycetota</taxon>
        <taxon>Actinomycetes</taxon>
        <taxon>Kitasatosporales</taxon>
        <taxon>Streptomycetaceae</taxon>
        <taxon>Actinacidiphila</taxon>
    </lineage>
</organism>
<dbReference type="Pfam" id="PF07690">
    <property type="entry name" value="MFS_1"/>
    <property type="match status" value="1"/>
</dbReference>
<evidence type="ECO:0000313" key="8">
    <source>
        <dbReference type="EMBL" id="NJP45037.1"/>
    </source>
</evidence>
<proteinExistence type="predicted"/>
<sequence length="445" mass="45877">MTTDSEHPPRGADPASPAGEEHVADHVDVAQNAATTPGDEQETTVGYGAVFAVREFRPIFAAHVLSLLGGVLAEVALAVLVYAETGSAVLSALVFALTYLPYALSGLLLSGIADRYPSRRVLVACDVLSCACVAAMAVPHCPVALLFALRVAVSLISPLFTGTRAASLADILHGERYVLGRSLVRIVAQGSQIAGFGLGGLVLVWLSPRSALLLTAATFAGSALLLRFGTVDRPARVTGSGRLMRQSLSSAGRLMADPRIRALLLMWWVPPMFFIVAEGLAAPFAKEAGIGSVGFGLFLAAMPAGTAISEVLAGTLLTPASRDRIALPLAAVSLIPLAFFAVDPSLPLALALLVLTGLSAAYALGMDKWFVTDVPDQMRGQAMSLLGAGLMTLQGIGITVGGALAEWAPPYAVIAGAGVGGTLCVLLVLRSVRRTQGVPAAVQPV</sequence>
<accession>A0ABX0ZQG5</accession>
<feature type="transmembrane region" description="Helical" evidence="7">
    <location>
        <begin position="121"/>
        <end position="138"/>
    </location>
</feature>
<keyword evidence="4 7" id="KW-1133">Transmembrane helix</keyword>